<name>A0A160TIZ3_9ZZZZ</name>
<accession>A0A160TIZ3</accession>
<sequence length="37" mass="3944">MPGGILAHHTHDPAQHQSRLEGIAAQISTVPTDEGDR</sequence>
<protein>
    <submittedName>
        <fullName evidence="2">Uncharacterized protein</fullName>
    </submittedName>
</protein>
<gene>
    <name evidence="2" type="ORF">MGWOODY_Smn1238</name>
</gene>
<feature type="region of interest" description="Disordered" evidence="1">
    <location>
        <begin position="1"/>
        <end position="37"/>
    </location>
</feature>
<evidence type="ECO:0000256" key="1">
    <source>
        <dbReference type="SAM" id="MobiDB-lite"/>
    </source>
</evidence>
<organism evidence="2">
    <name type="scientific">hydrothermal vent metagenome</name>
    <dbReference type="NCBI Taxonomy" id="652676"/>
    <lineage>
        <taxon>unclassified sequences</taxon>
        <taxon>metagenomes</taxon>
        <taxon>ecological metagenomes</taxon>
    </lineage>
</organism>
<dbReference type="EMBL" id="CZQE01000200">
    <property type="protein sequence ID" value="CUS45010.1"/>
    <property type="molecule type" value="Genomic_DNA"/>
</dbReference>
<dbReference type="AlphaFoldDB" id="A0A160TIZ3"/>
<proteinExistence type="predicted"/>
<reference evidence="2" key="1">
    <citation type="submission" date="2015-10" db="EMBL/GenBank/DDBJ databases">
        <authorList>
            <person name="Gilbert D.G."/>
        </authorList>
    </citation>
    <scope>NUCLEOTIDE SEQUENCE</scope>
</reference>
<evidence type="ECO:0000313" key="2">
    <source>
        <dbReference type="EMBL" id="CUS45010.1"/>
    </source>
</evidence>